<dbReference type="Proteomes" id="UP000594464">
    <property type="component" value="Chromosome"/>
</dbReference>
<dbReference type="EMBL" id="CP048620">
    <property type="protein sequence ID" value="QPJ64104.1"/>
    <property type="molecule type" value="Genomic_DNA"/>
</dbReference>
<organism evidence="1 2">
    <name type="scientific">Candidatus Nitrohelix vancouverensis</name>
    <dbReference type="NCBI Taxonomy" id="2705534"/>
    <lineage>
        <taxon>Bacteria</taxon>
        <taxon>Pseudomonadati</taxon>
        <taxon>Nitrospinota/Tectimicrobiota group</taxon>
        <taxon>Nitrospinota</taxon>
        <taxon>Nitrospinia</taxon>
        <taxon>Nitrospinales</taxon>
        <taxon>Nitrospinaceae</taxon>
        <taxon>Candidatus Nitrohelix</taxon>
    </lineage>
</organism>
<evidence type="ECO:0008006" key="3">
    <source>
        <dbReference type="Google" id="ProtNLM"/>
    </source>
</evidence>
<evidence type="ECO:0000313" key="1">
    <source>
        <dbReference type="EMBL" id="QPJ64104.1"/>
    </source>
</evidence>
<proteinExistence type="predicted"/>
<protein>
    <recommendedName>
        <fullName evidence="3">DUF2007 domain-containing protein</fullName>
    </recommendedName>
</protein>
<sequence>MLFCPECQDTFDRDAKKCPECNVELVESSDDVIEVDDDFVILCSLADETAAYIIQGFLESEGIPCQMENATFHASPAPVDDLVAVRLWCRQEDVVDGRRLIAEHETFTICPSCSHVVSQEEEACGFCGAETQVH</sequence>
<dbReference type="KEGG" id="nva:G3M78_01255"/>
<gene>
    <name evidence="1" type="ORF">G3M78_01255</name>
</gene>
<accession>A0A7T0C046</accession>
<name>A0A7T0C046_9BACT</name>
<dbReference type="AlphaFoldDB" id="A0A7T0C046"/>
<reference evidence="2" key="1">
    <citation type="submission" date="2020-02" db="EMBL/GenBank/DDBJ databases">
        <title>Genomic and physiological characterization of two novel Nitrospinaceae genera.</title>
        <authorList>
            <person name="Mueller A.J."/>
            <person name="Jung M.-Y."/>
            <person name="Strachan C.R."/>
            <person name="Herbold C.W."/>
            <person name="Kirkegaard R.H."/>
            <person name="Daims H."/>
        </authorList>
    </citation>
    <scope>NUCLEOTIDE SEQUENCE [LARGE SCALE GENOMIC DNA]</scope>
</reference>
<evidence type="ECO:0000313" key="2">
    <source>
        <dbReference type="Proteomes" id="UP000594464"/>
    </source>
</evidence>